<dbReference type="PROSITE" id="PS51371">
    <property type="entry name" value="CBS"/>
    <property type="match status" value="2"/>
</dbReference>
<dbReference type="Proteomes" id="UP000460272">
    <property type="component" value="Unassembled WGS sequence"/>
</dbReference>
<comment type="caution">
    <text evidence="4">The sequence shown here is derived from an EMBL/GenBank/DDBJ whole genome shotgun (WGS) entry which is preliminary data.</text>
</comment>
<dbReference type="EMBL" id="RPFW01000008">
    <property type="protein sequence ID" value="TVZ00919.1"/>
    <property type="molecule type" value="Genomic_DNA"/>
</dbReference>
<keyword evidence="1 2" id="KW-0129">CBS domain</keyword>
<dbReference type="AlphaFoldDB" id="A0A6P2BPA9"/>
<dbReference type="Pfam" id="PF00571">
    <property type="entry name" value="CBS"/>
    <property type="match status" value="2"/>
</dbReference>
<dbReference type="Gene3D" id="3.10.580.10">
    <property type="entry name" value="CBS-domain"/>
    <property type="match status" value="1"/>
</dbReference>
<protein>
    <submittedName>
        <fullName evidence="4">CBS domain-containing protein</fullName>
    </submittedName>
</protein>
<dbReference type="InterPro" id="IPR000644">
    <property type="entry name" value="CBS_dom"/>
</dbReference>
<organism evidence="4 5">
    <name type="scientific">Trebonia kvetii</name>
    <dbReference type="NCBI Taxonomy" id="2480626"/>
    <lineage>
        <taxon>Bacteria</taxon>
        <taxon>Bacillati</taxon>
        <taxon>Actinomycetota</taxon>
        <taxon>Actinomycetes</taxon>
        <taxon>Streptosporangiales</taxon>
        <taxon>Treboniaceae</taxon>
        <taxon>Trebonia</taxon>
    </lineage>
</organism>
<accession>A0A6P2BPA9</accession>
<keyword evidence="5" id="KW-1185">Reference proteome</keyword>
<gene>
    <name evidence="4" type="ORF">EAS64_35580</name>
</gene>
<dbReference type="SMART" id="SM00116">
    <property type="entry name" value="CBS"/>
    <property type="match status" value="2"/>
</dbReference>
<dbReference type="SUPFAM" id="SSF54631">
    <property type="entry name" value="CBS-domain pair"/>
    <property type="match status" value="1"/>
</dbReference>
<dbReference type="PANTHER" id="PTHR43080:SF2">
    <property type="entry name" value="CBS DOMAIN-CONTAINING PROTEIN"/>
    <property type="match status" value="1"/>
</dbReference>
<reference evidence="4 5" key="1">
    <citation type="submission" date="2018-11" db="EMBL/GenBank/DDBJ databases">
        <title>Trebonia kvetii gen.nov., sp.nov., a novel acidophilic actinobacterium, and proposal of the new actinobacterial family Treboniaceae fam. nov.</title>
        <authorList>
            <person name="Rapoport D."/>
            <person name="Sagova-Mareckova M."/>
            <person name="Sedlacek I."/>
            <person name="Provaznik J."/>
            <person name="Kralova S."/>
            <person name="Pavlinic D."/>
            <person name="Benes V."/>
            <person name="Kopecky J."/>
        </authorList>
    </citation>
    <scope>NUCLEOTIDE SEQUENCE [LARGE SCALE GENOMIC DNA]</scope>
    <source>
        <strain evidence="4 5">15Tr583</strain>
    </source>
</reference>
<evidence type="ECO:0000313" key="4">
    <source>
        <dbReference type="EMBL" id="TVZ00919.1"/>
    </source>
</evidence>
<dbReference type="PANTHER" id="PTHR43080">
    <property type="entry name" value="CBS DOMAIN-CONTAINING PROTEIN CBSX3, MITOCHONDRIAL"/>
    <property type="match status" value="1"/>
</dbReference>
<dbReference type="OrthoDB" id="9789996at2"/>
<feature type="domain" description="CBS" evidence="3">
    <location>
        <begin position="1"/>
        <end position="59"/>
    </location>
</feature>
<evidence type="ECO:0000259" key="3">
    <source>
        <dbReference type="PROSITE" id="PS51371"/>
    </source>
</evidence>
<evidence type="ECO:0000256" key="1">
    <source>
        <dbReference type="ARBA" id="ARBA00023122"/>
    </source>
</evidence>
<feature type="domain" description="CBS" evidence="3">
    <location>
        <begin position="64"/>
        <end position="120"/>
    </location>
</feature>
<proteinExistence type="predicted"/>
<dbReference type="InterPro" id="IPR046342">
    <property type="entry name" value="CBS_dom_sf"/>
</dbReference>
<name>A0A6P2BPA9_9ACTN</name>
<evidence type="ECO:0000256" key="2">
    <source>
        <dbReference type="PROSITE-ProRule" id="PRU00703"/>
    </source>
</evidence>
<dbReference type="InterPro" id="IPR051257">
    <property type="entry name" value="Diverse_CBS-Domain"/>
</dbReference>
<evidence type="ECO:0000313" key="5">
    <source>
        <dbReference type="Proteomes" id="UP000460272"/>
    </source>
</evidence>
<sequence>MTPAPVGVYYTQTIGETARVMRDAQVGAVLVINDGALAGVVTDRDLVIRGLADGIAPDSPVGPLCSGDLIGVAAEASLEQAQQLMREHAVRRLPVIADGQVVGIVSIGDLAIMAESNSPLAAVSRAEANT</sequence>